<feature type="non-terminal residue" evidence="2">
    <location>
        <position position="1"/>
    </location>
</feature>
<feature type="compositionally biased region" description="Low complexity" evidence="1">
    <location>
        <begin position="152"/>
        <end position="167"/>
    </location>
</feature>
<gene>
    <name evidence="2" type="ORF">NDU88_001226</name>
</gene>
<evidence type="ECO:0000256" key="1">
    <source>
        <dbReference type="SAM" id="MobiDB-lite"/>
    </source>
</evidence>
<organism evidence="2 3">
    <name type="scientific">Pleurodeles waltl</name>
    <name type="common">Iberian ribbed newt</name>
    <dbReference type="NCBI Taxonomy" id="8319"/>
    <lineage>
        <taxon>Eukaryota</taxon>
        <taxon>Metazoa</taxon>
        <taxon>Chordata</taxon>
        <taxon>Craniata</taxon>
        <taxon>Vertebrata</taxon>
        <taxon>Euteleostomi</taxon>
        <taxon>Amphibia</taxon>
        <taxon>Batrachia</taxon>
        <taxon>Caudata</taxon>
        <taxon>Salamandroidea</taxon>
        <taxon>Salamandridae</taxon>
        <taxon>Pleurodelinae</taxon>
        <taxon>Pleurodeles</taxon>
    </lineage>
</organism>
<reference evidence="2" key="1">
    <citation type="journal article" date="2022" name="bioRxiv">
        <title>Sequencing and chromosome-scale assembly of the giantPleurodeles waltlgenome.</title>
        <authorList>
            <person name="Brown T."/>
            <person name="Elewa A."/>
            <person name="Iarovenko S."/>
            <person name="Subramanian E."/>
            <person name="Araus A.J."/>
            <person name="Petzold A."/>
            <person name="Susuki M."/>
            <person name="Suzuki K.-i.T."/>
            <person name="Hayashi T."/>
            <person name="Toyoda A."/>
            <person name="Oliveira C."/>
            <person name="Osipova E."/>
            <person name="Leigh N.D."/>
            <person name="Simon A."/>
            <person name="Yun M.H."/>
        </authorList>
    </citation>
    <scope>NUCLEOTIDE SEQUENCE</scope>
    <source>
        <strain evidence="2">20211129_DDA</strain>
        <tissue evidence="2">Liver</tissue>
    </source>
</reference>
<feature type="compositionally biased region" description="Basic residues" evidence="1">
    <location>
        <begin position="35"/>
        <end position="46"/>
    </location>
</feature>
<accession>A0AAV7Q6F1</accession>
<sequence>APDREPRYRGRKKTQAGAPQGALLTWKRNPTACPGRRRVPHRKRRQQWCADRTQHRVAASPETGFGLSSDSRRQAAGVLPRPRYLPPSLQKHALLSASAASAPKTRAAQARASQALGRCPTSSDAGRKAAGVLPRSRHPPPYLQEHVRLSVRAASASTTRSTQARAL</sequence>
<dbReference type="EMBL" id="JANPWB010000010">
    <property type="protein sequence ID" value="KAJ1134779.1"/>
    <property type="molecule type" value="Genomic_DNA"/>
</dbReference>
<comment type="caution">
    <text evidence="2">The sequence shown here is derived from an EMBL/GenBank/DDBJ whole genome shotgun (WGS) entry which is preliminary data.</text>
</comment>
<protein>
    <submittedName>
        <fullName evidence="2">Uncharacterized protein</fullName>
    </submittedName>
</protein>
<dbReference type="Proteomes" id="UP001066276">
    <property type="component" value="Chromosome 6"/>
</dbReference>
<evidence type="ECO:0000313" key="2">
    <source>
        <dbReference type="EMBL" id="KAJ1134779.1"/>
    </source>
</evidence>
<name>A0AAV7Q6F1_PLEWA</name>
<proteinExistence type="predicted"/>
<feature type="region of interest" description="Disordered" evidence="1">
    <location>
        <begin position="26"/>
        <end position="167"/>
    </location>
</feature>
<dbReference type="AlphaFoldDB" id="A0AAV7Q6F1"/>
<feature type="compositionally biased region" description="Low complexity" evidence="1">
    <location>
        <begin position="93"/>
        <end position="113"/>
    </location>
</feature>
<evidence type="ECO:0000313" key="3">
    <source>
        <dbReference type="Proteomes" id="UP001066276"/>
    </source>
</evidence>
<keyword evidence="3" id="KW-1185">Reference proteome</keyword>